<evidence type="ECO:0000256" key="11">
    <source>
        <dbReference type="SAM" id="MobiDB-lite"/>
    </source>
</evidence>
<evidence type="ECO:0000313" key="16">
    <source>
        <dbReference type="Proteomes" id="UP000185999"/>
    </source>
</evidence>
<dbReference type="InterPro" id="IPR003594">
    <property type="entry name" value="HATPase_dom"/>
</dbReference>
<dbReference type="SMART" id="SM00304">
    <property type="entry name" value="HAMP"/>
    <property type="match status" value="1"/>
</dbReference>
<dbReference type="OrthoDB" id="9804645at2"/>
<accession>A0A1N7IZC8</accession>
<evidence type="ECO:0000256" key="10">
    <source>
        <dbReference type="ARBA" id="ARBA00023136"/>
    </source>
</evidence>
<dbReference type="AlphaFoldDB" id="A0A1N7IZC8"/>
<dbReference type="InterPro" id="IPR005467">
    <property type="entry name" value="His_kinase_dom"/>
</dbReference>
<dbReference type="PROSITE" id="PS50109">
    <property type="entry name" value="HIS_KIN"/>
    <property type="match status" value="1"/>
</dbReference>
<dbReference type="GO" id="GO:0000155">
    <property type="term" value="F:phosphorelay sensor kinase activity"/>
    <property type="evidence" value="ECO:0007669"/>
    <property type="project" value="InterPro"/>
</dbReference>
<dbReference type="EMBL" id="FTOE01000001">
    <property type="protein sequence ID" value="SIS42399.1"/>
    <property type="molecule type" value="Genomic_DNA"/>
</dbReference>
<dbReference type="Gene3D" id="1.10.287.130">
    <property type="match status" value="1"/>
</dbReference>
<evidence type="ECO:0000256" key="6">
    <source>
        <dbReference type="ARBA" id="ARBA00022692"/>
    </source>
</evidence>
<dbReference type="PROSITE" id="PS50885">
    <property type="entry name" value="HAMP"/>
    <property type="match status" value="1"/>
</dbReference>
<evidence type="ECO:0000256" key="7">
    <source>
        <dbReference type="ARBA" id="ARBA00022777"/>
    </source>
</evidence>
<dbReference type="EC" id="2.7.13.3" evidence="3"/>
<dbReference type="InterPro" id="IPR004358">
    <property type="entry name" value="Sig_transdc_His_kin-like_C"/>
</dbReference>
<feature type="region of interest" description="Disordered" evidence="11">
    <location>
        <begin position="69"/>
        <end position="89"/>
    </location>
</feature>
<dbReference type="Gene3D" id="6.10.340.10">
    <property type="match status" value="1"/>
</dbReference>
<dbReference type="InterPro" id="IPR036097">
    <property type="entry name" value="HisK_dim/P_sf"/>
</dbReference>
<keyword evidence="5" id="KW-0808">Transferase</keyword>
<comment type="subcellular location">
    <subcellularLocation>
        <location evidence="2">Membrane</location>
        <topology evidence="2">Multi-pass membrane protein</topology>
    </subcellularLocation>
</comment>
<dbReference type="RefSeq" id="WP_054342576.1">
    <property type="nucleotide sequence ID" value="NZ_FTOE01000001.1"/>
</dbReference>
<keyword evidence="4" id="KW-0597">Phosphoprotein</keyword>
<organism evidence="15 16">
    <name type="scientific">Neptunomonas antarctica</name>
    <dbReference type="NCBI Taxonomy" id="619304"/>
    <lineage>
        <taxon>Bacteria</taxon>
        <taxon>Pseudomonadati</taxon>
        <taxon>Pseudomonadota</taxon>
        <taxon>Gammaproteobacteria</taxon>
        <taxon>Oceanospirillales</taxon>
        <taxon>Oceanospirillaceae</taxon>
        <taxon>Neptunomonas</taxon>
    </lineage>
</organism>
<evidence type="ECO:0000313" key="15">
    <source>
        <dbReference type="EMBL" id="SIS42399.1"/>
    </source>
</evidence>
<dbReference type="InterPro" id="IPR036890">
    <property type="entry name" value="HATPase_C_sf"/>
</dbReference>
<feature type="domain" description="HAMP" evidence="14">
    <location>
        <begin position="170"/>
        <end position="225"/>
    </location>
</feature>
<comment type="catalytic activity">
    <reaction evidence="1">
        <text>ATP + protein L-histidine = ADP + protein N-phospho-L-histidine.</text>
        <dbReference type="EC" id="2.7.13.3"/>
    </reaction>
</comment>
<dbReference type="SUPFAM" id="SSF47384">
    <property type="entry name" value="Homodimeric domain of signal transducing histidine kinase"/>
    <property type="match status" value="1"/>
</dbReference>
<dbReference type="PANTHER" id="PTHR45436">
    <property type="entry name" value="SENSOR HISTIDINE KINASE YKOH"/>
    <property type="match status" value="1"/>
</dbReference>
<sequence>MKRFKRLFWKIFLAFWLSSFSVILVTVVVVGEMAERESVHGVFEYRAREQAQKIIVRYEAGNVRLPYTPRKHRSEKHDNDDHHSLNRPPRKLPVRVYDAEGVLIFGQQPEQESDRLLTFDLESSSGKDYVVKVIMDPAIDHFARLQAFLFSVQAVLILITSTLASLLLSIIVVRPVNRLREYVEQFHGGQLDLKIEPGLLKRGDEIGALAREFQQMALYVDRTLQGQQRLLQDVSHELRAPLARLQAATGLAEQQLGRESKITQRMNLECERLSRLIDEMLSLARLDNVEAQDSLFDVASVLEQELDDLRFSQPDRRITVQNALKTAALCKGNPELFTRALSNILGNILKHTDAECAVDVSLMLPDQKHVRISIRDHGQGVSEEALGSLFEPFYRHNGHAKGFGLGLSIAKRAVERQHGTIRAENMSGNGFVVIIELPVSTA</sequence>
<dbReference type="Gene3D" id="3.30.565.10">
    <property type="entry name" value="Histidine kinase-like ATPase, C-terminal domain"/>
    <property type="match status" value="1"/>
</dbReference>
<keyword evidence="8 12" id="KW-1133">Transmembrane helix</keyword>
<keyword evidence="16" id="KW-1185">Reference proteome</keyword>
<dbReference type="Pfam" id="PF00512">
    <property type="entry name" value="HisKA"/>
    <property type="match status" value="1"/>
</dbReference>
<evidence type="ECO:0000256" key="8">
    <source>
        <dbReference type="ARBA" id="ARBA00022989"/>
    </source>
</evidence>
<dbReference type="Pfam" id="PF00672">
    <property type="entry name" value="HAMP"/>
    <property type="match status" value="1"/>
</dbReference>
<dbReference type="SMART" id="SM00387">
    <property type="entry name" value="HATPase_c"/>
    <property type="match status" value="1"/>
</dbReference>
<feature type="transmembrane region" description="Helical" evidence="12">
    <location>
        <begin position="147"/>
        <end position="173"/>
    </location>
</feature>
<dbReference type="STRING" id="619304.SAMN05421760_101371"/>
<evidence type="ECO:0000256" key="4">
    <source>
        <dbReference type="ARBA" id="ARBA00022553"/>
    </source>
</evidence>
<feature type="compositionally biased region" description="Basic and acidic residues" evidence="11">
    <location>
        <begin position="75"/>
        <end position="84"/>
    </location>
</feature>
<evidence type="ECO:0000256" key="1">
    <source>
        <dbReference type="ARBA" id="ARBA00000085"/>
    </source>
</evidence>
<dbReference type="GO" id="GO:0005886">
    <property type="term" value="C:plasma membrane"/>
    <property type="evidence" value="ECO:0007669"/>
    <property type="project" value="TreeGrafter"/>
</dbReference>
<evidence type="ECO:0000256" key="5">
    <source>
        <dbReference type="ARBA" id="ARBA00022679"/>
    </source>
</evidence>
<reference evidence="16" key="1">
    <citation type="submission" date="2017-01" db="EMBL/GenBank/DDBJ databases">
        <authorList>
            <person name="Varghese N."/>
            <person name="Submissions S."/>
        </authorList>
    </citation>
    <scope>NUCLEOTIDE SEQUENCE [LARGE SCALE GENOMIC DNA]</scope>
    <source>
        <strain evidence="16">DSM 22306</strain>
    </source>
</reference>
<dbReference type="Pfam" id="PF02518">
    <property type="entry name" value="HATPase_c"/>
    <property type="match status" value="1"/>
</dbReference>
<evidence type="ECO:0000259" key="13">
    <source>
        <dbReference type="PROSITE" id="PS50109"/>
    </source>
</evidence>
<dbReference type="CDD" id="cd00082">
    <property type="entry name" value="HisKA"/>
    <property type="match status" value="1"/>
</dbReference>
<keyword evidence="7 15" id="KW-0418">Kinase</keyword>
<keyword evidence="6 12" id="KW-0812">Transmembrane</keyword>
<dbReference type="InterPro" id="IPR003661">
    <property type="entry name" value="HisK_dim/P_dom"/>
</dbReference>
<keyword evidence="9" id="KW-0902">Two-component regulatory system</keyword>
<dbReference type="Proteomes" id="UP000185999">
    <property type="component" value="Unassembled WGS sequence"/>
</dbReference>
<dbReference type="SUPFAM" id="SSF158472">
    <property type="entry name" value="HAMP domain-like"/>
    <property type="match status" value="1"/>
</dbReference>
<keyword evidence="10 12" id="KW-0472">Membrane</keyword>
<proteinExistence type="predicted"/>
<evidence type="ECO:0000256" key="9">
    <source>
        <dbReference type="ARBA" id="ARBA00023012"/>
    </source>
</evidence>
<evidence type="ECO:0000256" key="3">
    <source>
        <dbReference type="ARBA" id="ARBA00012438"/>
    </source>
</evidence>
<feature type="domain" description="Histidine kinase" evidence="13">
    <location>
        <begin position="233"/>
        <end position="441"/>
    </location>
</feature>
<evidence type="ECO:0000259" key="14">
    <source>
        <dbReference type="PROSITE" id="PS50885"/>
    </source>
</evidence>
<dbReference type="InterPro" id="IPR003660">
    <property type="entry name" value="HAMP_dom"/>
</dbReference>
<evidence type="ECO:0000256" key="12">
    <source>
        <dbReference type="SAM" id="Phobius"/>
    </source>
</evidence>
<evidence type="ECO:0000256" key="2">
    <source>
        <dbReference type="ARBA" id="ARBA00004141"/>
    </source>
</evidence>
<dbReference type="CDD" id="cd06225">
    <property type="entry name" value="HAMP"/>
    <property type="match status" value="1"/>
</dbReference>
<dbReference type="PRINTS" id="PR00344">
    <property type="entry name" value="BCTRLSENSOR"/>
</dbReference>
<gene>
    <name evidence="15" type="ORF">SAMN05421760_101371</name>
</gene>
<name>A0A1N7IZC8_9GAMM</name>
<dbReference type="SMART" id="SM00388">
    <property type="entry name" value="HisKA"/>
    <property type="match status" value="1"/>
</dbReference>
<dbReference type="InterPro" id="IPR050428">
    <property type="entry name" value="TCS_sensor_his_kinase"/>
</dbReference>
<dbReference type="SUPFAM" id="SSF55874">
    <property type="entry name" value="ATPase domain of HSP90 chaperone/DNA topoisomerase II/histidine kinase"/>
    <property type="match status" value="1"/>
</dbReference>
<protein>
    <recommendedName>
        <fullName evidence="3">histidine kinase</fullName>
        <ecNumber evidence="3">2.7.13.3</ecNumber>
    </recommendedName>
</protein>
<feature type="transmembrane region" description="Helical" evidence="12">
    <location>
        <begin position="7"/>
        <end position="30"/>
    </location>
</feature>
<dbReference type="PANTHER" id="PTHR45436:SF15">
    <property type="entry name" value="SENSOR HISTIDINE KINASE CUSS"/>
    <property type="match status" value="1"/>
</dbReference>